<gene>
    <name evidence="2" type="ORF">DXB65_15945</name>
</gene>
<evidence type="ECO:0000313" key="3">
    <source>
        <dbReference type="Proteomes" id="UP000260983"/>
    </source>
</evidence>
<dbReference type="Pfam" id="PF13302">
    <property type="entry name" value="Acetyltransf_3"/>
    <property type="match status" value="1"/>
</dbReference>
<keyword evidence="2" id="KW-0808">Transferase</keyword>
<dbReference type="RefSeq" id="WP_117724848.1">
    <property type="nucleotide sequence ID" value="NZ_QSUL01000011.1"/>
</dbReference>
<protein>
    <submittedName>
        <fullName evidence="2">GNAT family N-acetyltransferase</fullName>
    </submittedName>
</protein>
<dbReference type="Gene3D" id="3.40.630.30">
    <property type="match status" value="1"/>
</dbReference>
<dbReference type="GO" id="GO:0016747">
    <property type="term" value="F:acyltransferase activity, transferring groups other than amino-acyl groups"/>
    <property type="evidence" value="ECO:0007669"/>
    <property type="project" value="InterPro"/>
</dbReference>
<reference evidence="2 3" key="1">
    <citation type="submission" date="2018-08" db="EMBL/GenBank/DDBJ databases">
        <title>A genome reference for cultivated species of the human gut microbiota.</title>
        <authorList>
            <person name="Zou Y."/>
            <person name="Xue W."/>
            <person name="Luo G."/>
        </authorList>
    </citation>
    <scope>NUCLEOTIDE SEQUENCE [LARGE SCALE GENOMIC DNA]</scope>
    <source>
        <strain evidence="2 3">OM05-15BH</strain>
    </source>
</reference>
<dbReference type="Proteomes" id="UP000260983">
    <property type="component" value="Unassembled WGS sequence"/>
</dbReference>
<dbReference type="InterPro" id="IPR000182">
    <property type="entry name" value="GNAT_dom"/>
</dbReference>
<evidence type="ECO:0000259" key="1">
    <source>
        <dbReference type="Pfam" id="PF13302"/>
    </source>
</evidence>
<name>A0A3E5B6M6_9BACE</name>
<dbReference type="AlphaFoldDB" id="A0A3E5B6M6"/>
<proteinExistence type="predicted"/>
<organism evidence="2 3">
    <name type="scientific">Bacteroides oleiciplenus</name>
    <dbReference type="NCBI Taxonomy" id="626931"/>
    <lineage>
        <taxon>Bacteria</taxon>
        <taxon>Pseudomonadati</taxon>
        <taxon>Bacteroidota</taxon>
        <taxon>Bacteroidia</taxon>
        <taxon>Bacteroidales</taxon>
        <taxon>Bacteroidaceae</taxon>
        <taxon>Bacteroides</taxon>
    </lineage>
</organism>
<sequence length="199" mass="23459">MFIDKRRKYNIGNYCFKNFISLSDVEIQLALMWRNDFNVRRYMYNPSEISIKEHYRFIGSLEDRTDIYYWMVFIDNEPIGIVSYSDVDVKTSVGELGYNVKPELAYSGIGLDFVYTALLFSFQELGFEVIIGGVNSCNKNAYFLDCFLGFSEISRSIVDIHGEHMELVKLRLEKDYFMNQSLDKNDIVKFVSYYKQKKK</sequence>
<dbReference type="EMBL" id="QSUL01000011">
    <property type="protein sequence ID" value="RGN33227.1"/>
    <property type="molecule type" value="Genomic_DNA"/>
</dbReference>
<accession>A0A3E5B6M6</accession>
<dbReference type="SUPFAM" id="SSF55729">
    <property type="entry name" value="Acyl-CoA N-acyltransferases (Nat)"/>
    <property type="match status" value="1"/>
</dbReference>
<dbReference type="InterPro" id="IPR016181">
    <property type="entry name" value="Acyl_CoA_acyltransferase"/>
</dbReference>
<evidence type="ECO:0000313" key="2">
    <source>
        <dbReference type="EMBL" id="RGN33227.1"/>
    </source>
</evidence>
<feature type="domain" description="N-acetyltransferase" evidence="1">
    <location>
        <begin position="32"/>
        <end position="139"/>
    </location>
</feature>
<comment type="caution">
    <text evidence="2">The sequence shown here is derived from an EMBL/GenBank/DDBJ whole genome shotgun (WGS) entry which is preliminary data.</text>
</comment>